<sequence length="106" mass="11188">MPRGDRTGPAGLGPMTGRRAGYCAGFNAPGFTGGAGRWGGFGFGGRGMGRGWRNMGYAAGVPGWQWFGGAPVPPAQEETEYLKSQASWLKDQLAAIEKRIEELGHS</sequence>
<dbReference type="AlphaFoldDB" id="A0A0P6X2N1"/>
<evidence type="ECO:0008006" key="3">
    <source>
        <dbReference type="Google" id="ProtNLM"/>
    </source>
</evidence>
<proteinExistence type="predicted"/>
<reference evidence="1 2" key="1">
    <citation type="submission" date="2015-07" db="EMBL/GenBank/DDBJ databases">
        <title>Genome sequence of Ornatilinea apprima DSM 23815.</title>
        <authorList>
            <person name="Hemp J."/>
            <person name="Ward L.M."/>
            <person name="Pace L.A."/>
            <person name="Fischer W.W."/>
        </authorList>
    </citation>
    <scope>NUCLEOTIDE SEQUENCE [LARGE SCALE GENOMIC DNA]</scope>
    <source>
        <strain evidence="1 2">P3M-1</strain>
    </source>
</reference>
<dbReference type="STRING" id="1134406.ADN00_10105"/>
<dbReference type="OrthoDB" id="49478at2"/>
<comment type="caution">
    <text evidence="1">The sequence shown here is derived from an EMBL/GenBank/DDBJ whole genome shotgun (WGS) entry which is preliminary data.</text>
</comment>
<dbReference type="Pfam" id="PF17253">
    <property type="entry name" value="DUF5320"/>
    <property type="match status" value="1"/>
</dbReference>
<dbReference type="InterPro" id="IPR035205">
    <property type="entry name" value="DUF5320"/>
</dbReference>
<keyword evidence="2" id="KW-1185">Reference proteome</keyword>
<name>A0A0P6X2N1_9CHLR</name>
<gene>
    <name evidence="1" type="ORF">ADN00_10105</name>
</gene>
<organism evidence="1 2">
    <name type="scientific">Ornatilinea apprima</name>
    <dbReference type="NCBI Taxonomy" id="1134406"/>
    <lineage>
        <taxon>Bacteria</taxon>
        <taxon>Bacillati</taxon>
        <taxon>Chloroflexota</taxon>
        <taxon>Anaerolineae</taxon>
        <taxon>Anaerolineales</taxon>
        <taxon>Anaerolineaceae</taxon>
        <taxon>Ornatilinea</taxon>
    </lineage>
</organism>
<dbReference type="Proteomes" id="UP000050417">
    <property type="component" value="Unassembled WGS sequence"/>
</dbReference>
<dbReference type="EMBL" id="LGCL01000024">
    <property type="protein sequence ID" value="KPL76936.1"/>
    <property type="molecule type" value="Genomic_DNA"/>
</dbReference>
<evidence type="ECO:0000313" key="2">
    <source>
        <dbReference type="Proteomes" id="UP000050417"/>
    </source>
</evidence>
<protein>
    <recommendedName>
        <fullName evidence="3">DUF5320 domain-containing protein</fullName>
    </recommendedName>
</protein>
<accession>A0A0P6X2N1</accession>
<evidence type="ECO:0000313" key="1">
    <source>
        <dbReference type="EMBL" id="KPL76936.1"/>
    </source>
</evidence>
<dbReference type="PATRIC" id="fig|1134406.4.peg.2484"/>